<feature type="signal peptide" evidence="2">
    <location>
        <begin position="1"/>
        <end position="33"/>
    </location>
</feature>
<dbReference type="EMBL" id="GISG01226578">
    <property type="protein sequence ID" value="MBA4665201.1"/>
    <property type="molecule type" value="Transcribed_RNA"/>
</dbReference>
<keyword evidence="1" id="KW-1133">Transmembrane helix</keyword>
<dbReference type="AlphaFoldDB" id="A0A7C9EBE1"/>
<keyword evidence="1" id="KW-0812">Transmembrane</keyword>
<proteinExistence type="predicted"/>
<keyword evidence="2" id="KW-0732">Signal</keyword>
<sequence length="170" mass="19535">MTCKPKTGRFVWARRGTLLFSALLLLVPLRNLCIPAKCINSSYQILLFLGRWKSGTLKVFRITNNIRASFLESVICFVIYLTSYSPVTSLNCMTSNRMRVQVKEVNARMRVISGCISHQQKQANHYCQIPLSKGQLNQRRLLPISHRLRMWVSYTLIAMETLSILVLEAK</sequence>
<evidence type="ECO:0000256" key="2">
    <source>
        <dbReference type="SAM" id="SignalP"/>
    </source>
</evidence>
<evidence type="ECO:0000256" key="1">
    <source>
        <dbReference type="SAM" id="Phobius"/>
    </source>
</evidence>
<evidence type="ECO:0008006" key="4">
    <source>
        <dbReference type="Google" id="ProtNLM"/>
    </source>
</evidence>
<feature type="transmembrane region" description="Helical" evidence="1">
    <location>
        <begin position="70"/>
        <end position="93"/>
    </location>
</feature>
<protein>
    <recommendedName>
        <fullName evidence="4">Secreted protein</fullName>
    </recommendedName>
</protein>
<evidence type="ECO:0000313" key="3">
    <source>
        <dbReference type="EMBL" id="MBA4665201.1"/>
    </source>
</evidence>
<keyword evidence="1" id="KW-0472">Membrane</keyword>
<feature type="chain" id="PRO_5027573557" description="Secreted protein" evidence="2">
    <location>
        <begin position="34"/>
        <end position="170"/>
    </location>
</feature>
<accession>A0A7C9EBE1</accession>
<organism evidence="3">
    <name type="scientific">Opuntia streptacantha</name>
    <name type="common">Prickly pear cactus</name>
    <name type="synonym">Opuntia cardona</name>
    <dbReference type="NCBI Taxonomy" id="393608"/>
    <lineage>
        <taxon>Eukaryota</taxon>
        <taxon>Viridiplantae</taxon>
        <taxon>Streptophyta</taxon>
        <taxon>Embryophyta</taxon>
        <taxon>Tracheophyta</taxon>
        <taxon>Spermatophyta</taxon>
        <taxon>Magnoliopsida</taxon>
        <taxon>eudicotyledons</taxon>
        <taxon>Gunneridae</taxon>
        <taxon>Pentapetalae</taxon>
        <taxon>Caryophyllales</taxon>
        <taxon>Cactineae</taxon>
        <taxon>Cactaceae</taxon>
        <taxon>Opuntioideae</taxon>
        <taxon>Opuntia</taxon>
    </lineage>
</organism>
<name>A0A7C9EBE1_OPUST</name>
<reference evidence="3" key="2">
    <citation type="submission" date="2020-07" db="EMBL/GenBank/DDBJ databases">
        <authorList>
            <person name="Vera ALvarez R."/>
            <person name="Arias-Moreno D.M."/>
            <person name="Jimenez-Jacinto V."/>
            <person name="Jimenez-Bremont J.F."/>
            <person name="Swaminathan K."/>
            <person name="Moose S.P."/>
            <person name="Guerrero-Gonzalez M.L."/>
            <person name="Marino-Ramirez L."/>
            <person name="Landsman D."/>
            <person name="Rodriguez-Kessler M."/>
            <person name="Delgado-Sanchez P."/>
        </authorList>
    </citation>
    <scope>NUCLEOTIDE SEQUENCE</scope>
    <source>
        <tissue evidence="3">Cladode</tissue>
    </source>
</reference>
<reference evidence="3" key="1">
    <citation type="journal article" date="2013" name="J. Plant Res.">
        <title>Effect of fungi and light on seed germination of three Opuntia species from semiarid lands of central Mexico.</title>
        <authorList>
            <person name="Delgado-Sanchez P."/>
            <person name="Jimenez-Bremont J.F."/>
            <person name="Guerrero-Gonzalez Mde L."/>
            <person name="Flores J."/>
        </authorList>
    </citation>
    <scope>NUCLEOTIDE SEQUENCE</scope>
    <source>
        <tissue evidence="3">Cladode</tissue>
    </source>
</reference>